<dbReference type="GO" id="GO:0016706">
    <property type="term" value="F:2-oxoglutarate-dependent dioxygenase activity"/>
    <property type="evidence" value="ECO:0007669"/>
    <property type="project" value="UniProtKB-ARBA"/>
</dbReference>
<dbReference type="AlphaFoldDB" id="A0A484NBZ0"/>
<comment type="similarity">
    <text evidence="6">Belongs to the iron/ascorbate-dependent oxidoreductase family.</text>
</comment>
<keyword evidence="6" id="KW-0560">Oxidoreductase</keyword>
<evidence type="ECO:0000256" key="6">
    <source>
        <dbReference type="RuleBase" id="RU003682"/>
    </source>
</evidence>
<proteinExistence type="inferred from homology"/>
<evidence type="ECO:0000256" key="3">
    <source>
        <dbReference type="ARBA" id="ARBA00022723"/>
    </source>
</evidence>
<dbReference type="PANTHER" id="PTHR47990">
    <property type="entry name" value="2-OXOGLUTARATE (2OG) AND FE(II)-DEPENDENT OXYGENASE SUPERFAMILY PROTEIN-RELATED"/>
    <property type="match status" value="1"/>
</dbReference>
<dbReference type="GO" id="GO:0046872">
    <property type="term" value="F:metal ion binding"/>
    <property type="evidence" value="ECO:0007669"/>
    <property type="project" value="UniProtKB-KW"/>
</dbReference>
<keyword evidence="9" id="KW-1185">Reference proteome</keyword>
<dbReference type="Proteomes" id="UP000595140">
    <property type="component" value="Unassembled WGS sequence"/>
</dbReference>
<sequence length="321" mass="35949">MAGSGNDGKAKAVIPTIDLLDFPAQSKKLVEACEEWGCFRVVNHDHILPASLMEEMKEMTKSLFDLPKEIKKRNKDNVLVGSGYVAPTFWRPLYEALGLYDMTSPHDVERFFNDLDLSPHQREIIVKYGKGVEGVMREVMKQLCEAVGVKREQHVDEWCWQLRLNKYHFTPEGVGSPGVPIHTDAGFLTLLQDDESVGGLEVISRSGEVVVVDPVPGCLLLNLGDVAVLWSNGRFCNTRHSVMCRQGSVRYSIVSFFLGPKEGVAVEPQPEFVDPTHPPMYLPATYFQLRKFRMENNMHDGEVLELVRAPAPAATPAEPEK</sequence>
<dbReference type="GO" id="GO:0002238">
    <property type="term" value="P:response to molecule of fungal origin"/>
    <property type="evidence" value="ECO:0007669"/>
    <property type="project" value="UniProtKB-ARBA"/>
</dbReference>
<evidence type="ECO:0000256" key="5">
    <source>
        <dbReference type="ARBA" id="ARBA00048503"/>
    </source>
</evidence>
<evidence type="ECO:0000313" key="8">
    <source>
        <dbReference type="EMBL" id="VFQ98403.1"/>
    </source>
</evidence>
<dbReference type="InterPro" id="IPR026992">
    <property type="entry name" value="DIOX_N"/>
</dbReference>
<dbReference type="EMBL" id="OOIL02006585">
    <property type="protein sequence ID" value="VFQ98403.1"/>
    <property type="molecule type" value="Genomic_DNA"/>
</dbReference>
<feature type="domain" description="Fe2OG dioxygenase" evidence="7">
    <location>
        <begin position="157"/>
        <end position="260"/>
    </location>
</feature>
<dbReference type="EC" id="1.14.11.61" evidence="2"/>
<evidence type="ECO:0000313" key="9">
    <source>
        <dbReference type="Proteomes" id="UP000595140"/>
    </source>
</evidence>
<dbReference type="Pfam" id="PF03171">
    <property type="entry name" value="2OG-FeII_Oxy"/>
    <property type="match status" value="1"/>
</dbReference>
<reference evidence="8 9" key="1">
    <citation type="submission" date="2018-04" db="EMBL/GenBank/DDBJ databases">
        <authorList>
            <person name="Vogel A."/>
        </authorList>
    </citation>
    <scope>NUCLEOTIDE SEQUENCE [LARGE SCALE GENOMIC DNA]</scope>
</reference>
<dbReference type="PROSITE" id="PS51471">
    <property type="entry name" value="FE2OG_OXY"/>
    <property type="match status" value="1"/>
</dbReference>
<comment type="catalytic activity">
    <reaction evidence="5">
        <text>(E)-feruloyl-CoA + 2-oxoglutarate + O2 = (E)-6-hydroxyferuloyl-CoA + succinate + CO2</text>
        <dbReference type="Rhea" id="RHEA:57856"/>
        <dbReference type="ChEBI" id="CHEBI:15379"/>
        <dbReference type="ChEBI" id="CHEBI:16526"/>
        <dbReference type="ChEBI" id="CHEBI:16810"/>
        <dbReference type="ChEBI" id="CHEBI:30031"/>
        <dbReference type="ChEBI" id="CHEBI:87305"/>
        <dbReference type="ChEBI" id="CHEBI:142390"/>
        <dbReference type="EC" id="1.14.11.61"/>
    </reaction>
</comment>
<dbReference type="Gene3D" id="2.60.120.330">
    <property type="entry name" value="B-lactam Antibiotic, Isopenicillin N Synthase, Chain"/>
    <property type="match status" value="1"/>
</dbReference>
<dbReference type="InterPro" id="IPR044861">
    <property type="entry name" value="IPNS-like_FE2OG_OXY"/>
</dbReference>
<dbReference type="InterPro" id="IPR005123">
    <property type="entry name" value="Oxoglu/Fe-dep_dioxygenase_dom"/>
</dbReference>
<dbReference type="SUPFAM" id="SSF51197">
    <property type="entry name" value="Clavaminate synthase-like"/>
    <property type="match status" value="1"/>
</dbReference>
<evidence type="ECO:0000256" key="4">
    <source>
        <dbReference type="ARBA" id="ARBA00023004"/>
    </source>
</evidence>
<evidence type="ECO:0000256" key="1">
    <source>
        <dbReference type="ARBA" id="ARBA00004918"/>
    </source>
</evidence>
<name>A0A484NBZ0_9ASTE</name>
<keyword evidence="3 6" id="KW-0479">Metal-binding</keyword>
<dbReference type="OrthoDB" id="288590at2759"/>
<evidence type="ECO:0000256" key="2">
    <source>
        <dbReference type="ARBA" id="ARBA00012885"/>
    </source>
</evidence>
<gene>
    <name evidence="8" type="ORF">CCAM_LOCUS40179</name>
</gene>
<accession>A0A484NBZ0</accession>
<dbReference type="Pfam" id="PF14226">
    <property type="entry name" value="DIOX_N"/>
    <property type="match status" value="1"/>
</dbReference>
<dbReference type="InterPro" id="IPR050231">
    <property type="entry name" value="Iron_ascorbate_oxido_reductase"/>
</dbReference>
<keyword evidence="4 6" id="KW-0408">Iron</keyword>
<evidence type="ECO:0000259" key="7">
    <source>
        <dbReference type="PROSITE" id="PS51471"/>
    </source>
</evidence>
<organism evidence="8 9">
    <name type="scientific">Cuscuta campestris</name>
    <dbReference type="NCBI Taxonomy" id="132261"/>
    <lineage>
        <taxon>Eukaryota</taxon>
        <taxon>Viridiplantae</taxon>
        <taxon>Streptophyta</taxon>
        <taxon>Embryophyta</taxon>
        <taxon>Tracheophyta</taxon>
        <taxon>Spermatophyta</taxon>
        <taxon>Magnoliopsida</taxon>
        <taxon>eudicotyledons</taxon>
        <taxon>Gunneridae</taxon>
        <taxon>Pentapetalae</taxon>
        <taxon>asterids</taxon>
        <taxon>lamiids</taxon>
        <taxon>Solanales</taxon>
        <taxon>Convolvulaceae</taxon>
        <taxon>Cuscuteae</taxon>
        <taxon>Cuscuta</taxon>
        <taxon>Cuscuta subgen. Grammica</taxon>
        <taxon>Cuscuta sect. Cleistogrammica</taxon>
    </lineage>
</organism>
<comment type="pathway">
    <text evidence="1">Phenylpropanoid metabolism.</text>
</comment>
<dbReference type="GO" id="GO:0009805">
    <property type="term" value="P:coumarin biosynthetic process"/>
    <property type="evidence" value="ECO:0007669"/>
    <property type="project" value="UniProtKB-ARBA"/>
</dbReference>
<dbReference type="InterPro" id="IPR027443">
    <property type="entry name" value="IPNS-like_sf"/>
</dbReference>
<protein>
    <recommendedName>
        <fullName evidence="2">feruloyl-CoA 6-hydroxylase</fullName>
        <ecNumber evidence="2">1.14.11.61</ecNumber>
    </recommendedName>
</protein>